<dbReference type="RefSeq" id="XP_015660750.1">
    <property type="nucleotide sequence ID" value="XM_015800743.1"/>
</dbReference>
<evidence type="ECO:0000256" key="2">
    <source>
        <dbReference type="SAM" id="Phobius"/>
    </source>
</evidence>
<evidence type="ECO:0000313" key="3">
    <source>
        <dbReference type="EMBL" id="KPA82311.1"/>
    </source>
</evidence>
<keyword evidence="2" id="KW-1133">Transmembrane helix</keyword>
<keyword evidence="2" id="KW-0472">Membrane</keyword>
<dbReference type="OrthoDB" id="267606at2759"/>
<dbReference type="Proteomes" id="UP000037923">
    <property type="component" value="Unassembled WGS sequence"/>
</dbReference>
<organism evidence="3 4">
    <name type="scientific">Leptomonas pyrrhocoris</name>
    <name type="common">Firebug parasite</name>
    <dbReference type="NCBI Taxonomy" id="157538"/>
    <lineage>
        <taxon>Eukaryota</taxon>
        <taxon>Discoba</taxon>
        <taxon>Euglenozoa</taxon>
        <taxon>Kinetoplastea</taxon>
        <taxon>Metakinetoplastina</taxon>
        <taxon>Trypanosomatida</taxon>
        <taxon>Trypanosomatidae</taxon>
        <taxon>Leishmaniinae</taxon>
        <taxon>Leptomonas</taxon>
    </lineage>
</organism>
<feature type="region of interest" description="Disordered" evidence="1">
    <location>
        <begin position="77"/>
        <end position="99"/>
    </location>
</feature>
<dbReference type="PANTHER" id="PTHR39668">
    <property type="entry name" value="HYPOTHETICAL TRANSMEMBRANE PROTEIN L6586.03-RELATED"/>
    <property type="match status" value="1"/>
</dbReference>
<dbReference type="OMA" id="CTRRIDD"/>
<accession>A0A0N0DWX8</accession>
<dbReference type="PANTHER" id="PTHR39668:SF2">
    <property type="match status" value="1"/>
</dbReference>
<feature type="compositionally biased region" description="Polar residues" evidence="1">
    <location>
        <begin position="88"/>
        <end position="99"/>
    </location>
</feature>
<sequence>MFMLDAAGSPCTVVDAAAAPQGCGSEENDREELPFRTSLFATFTPYTSSSSAARPRGSRVQMPQLRPAVPLAQSPLVDRRQPDRSLPGLTSPTVVSRCTPSSATAQGVFHVEASPPPGPASTFPTASPAVQELNSFGRWLSAEKSLISFFVAPSADSVGGQERRGGDVVCGSASCVRSPIAIVGSRTPVSSPLHQVASSSLPPLSPLRGTAAPPMAFPTTPLLHAPTPSSWRAWRLALSLFCLLNGALAFLFAWMMRTEQISFAVAAARRRWDLNERAAATRRAGFYYALLGLILLVDRTMVLVCVAVRFAGRGVRAGFSSGRRLTRLCRGRVAALPFCAPLLRRCTRRIDDTEAALLSPPPQPPPRLDAAAEAKASSLCGLSASALCDRRGSPEVEAKWKSPVPLKIRRRGN</sequence>
<feature type="transmembrane region" description="Helical" evidence="2">
    <location>
        <begin position="236"/>
        <end position="256"/>
    </location>
</feature>
<dbReference type="AlphaFoldDB" id="A0A0N0DWX8"/>
<name>A0A0N0DWX8_LEPPY</name>
<comment type="caution">
    <text evidence="3">The sequence shown here is derived from an EMBL/GenBank/DDBJ whole genome shotgun (WGS) entry which is preliminary data.</text>
</comment>
<dbReference type="VEuPathDB" id="TriTrypDB:LpyrH10_05_2670"/>
<keyword evidence="2" id="KW-0812">Transmembrane</keyword>
<keyword evidence="4" id="KW-1185">Reference proteome</keyword>
<evidence type="ECO:0000313" key="4">
    <source>
        <dbReference type="Proteomes" id="UP000037923"/>
    </source>
</evidence>
<evidence type="ECO:0008006" key="5">
    <source>
        <dbReference type="Google" id="ProtNLM"/>
    </source>
</evidence>
<protein>
    <recommendedName>
        <fullName evidence="5">Transmembrane protein</fullName>
    </recommendedName>
</protein>
<dbReference type="GeneID" id="26903698"/>
<proteinExistence type="predicted"/>
<feature type="transmembrane region" description="Helical" evidence="2">
    <location>
        <begin position="286"/>
        <end position="311"/>
    </location>
</feature>
<gene>
    <name evidence="3" type="ORF">ABB37_03407</name>
</gene>
<dbReference type="EMBL" id="LGTL01000005">
    <property type="protein sequence ID" value="KPA82311.1"/>
    <property type="molecule type" value="Genomic_DNA"/>
</dbReference>
<reference evidence="3 4" key="1">
    <citation type="submission" date="2015-07" db="EMBL/GenBank/DDBJ databases">
        <title>High-quality genome of monoxenous trypanosomatid Leptomonas pyrrhocoris.</title>
        <authorList>
            <person name="Flegontov P."/>
            <person name="Butenko A."/>
            <person name="Firsov S."/>
            <person name="Vlcek C."/>
            <person name="Logacheva M.D."/>
            <person name="Field M."/>
            <person name="Filatov D."/>
            <person name="Flegontova O."/>
            <person name="Gerasimov E."/>
            <person name="Jackson A.P."/>
            <person name="Kelly S."/>
            <person name="Opperdoes F."/>
            <person name="O'Reilly A."/>
            <person name="Votypka J."/>
            <person name="Yurchenko V."/>
            <person name="Lukes J."/>
        </authorList>
    </citation>
    <scope>NUCLEOTIDE SEQUENCE [LARGE SCALE GENOMIC DNA]</scope>
    <source>
        <strain evidence="3">H10</strain>
    </source>
</reference>
<evidence type="ECO:0000256" key="1">
    <source>
        <dbReference type="SAM" id="MobiDB-lite"/>
    </source>
</evidence>